<name>A0A0F5LSP3_9HYPH</name>
<dbReference type="SUPFAM" id="SSF48208">
    <property type="entry name" value="Six-hairpin glycosidases"/>
    <property type="match status" value="1"/>
</dbReference>
<dbReference type="Proteomes" id="UP000033608">
    <property type="component" value="Unassembled WGS sequence"/>
</dbReference>
<dbReference type="OrthoDB" id="7800341at2"/>
<reference evidence="2 4" key="2">
    <citation type="submission" date="2016-11" db="EMBL/GenBank/DDBJ databases">
        <authorList>
            <person name="Jaros S."/>
            <person name="Januszkiewicz K."/>
            <person name="Wedrychowicz H."/>
        </authorList>
    </citation>
    <scope>NUCLEOTIDE SEQUENCE [LARGE SCALE GENOMIC DNA]</scope>
    <source>
        <strain evidence="2 4">DSM 17137</strain>
    </source>
</reference>
<dbReference type="EMBL" id="FQVC01000013">
    <property type="protein sequence ID" value="SHF76860.1"/>
    <property type="molecule type" value="Genomic_DNA"/>
</dbReference>
<dbReference type="EMBL" id="LAJF01000060">
    <property type="protein sequence ID" value="KKB85164.1"/>
    <property type="molecule type" value="Genomic_DNA"/>
</dbReference>
<organism evidence="1 3">
    <name type="scientific">Devosia limi DSM 17137</name>
    <dbReference type="NCBI Taxonomy" id="1121477"/>
    <lineage>
        <taxon>Bacteria</taxon>
        <taxon>Pseudomonadati</taxon>
        <taxon>Pseudomonadota</taxon>
        <taxon>Alphaproteobacteria</taxon>
        <taxon>Hyphomicrobiales</taxon>
        <taxon>Devosiaceae</taxon>
        <taxon>Devosia</taxon>
    </lineage>
</organism>
<dbReference type="STRING" id="1121477.SAMN02745223_03500"/>
<dbReference type="PATRIC" id="fig|1121477.3.peg.2582"/>
<keyword evidence="3" id="KW-1185">Reference proteome</keyword>
<sequence>MSAAAFTATARQTYIDANAASLRWLLGRPLLGGGFLNSKQNSITLANYGPADGLRAPQFTYGWIQGRGLEALVTHAAFFAASDPALTARIDAVAQPLYAMLRGLWEWHGHAYFCYDGHLQPVIAAADGSTAPQSRPADIYTYSDIFVLKGLIAAAARYAPGNVARHLADLPQLVSAIEGGRFQMDERRALCPQSLADQADDFGPRMILLGAAGMLHRIGHPEAAGFADRFVAHVLERHLDGQSGLLRNVPGADACNVGHGIELVGFALDYLPADADAALIGQLEAVLLASFKAGFHAPGVRLVVSAATGQPTSPYCPWWSLPETIRSAALAYERSGNPAVLAVWRQAHEAFFDTFWRGEPAIAYQTMTDNGPVDFVPATPDLDPGYHTGLSLLAAIEAAGRLQTTDADHEQAGA</sequence>
<dbReference type="InterPro" id="IPR012341">
    <property type="entry name" value="6hp_glycosidase-like_sf"/>
</dbReference>
<dbReference type="Proteomes" id="UP000184533">
    <property type="component" value="Unassembled WGS sequence"/>
</dbReference>
<dbReference type="InterPro" id="IPR008928">
    <property type="entry name" value="6-hairpin_glycosidase_sf"/>
</dbReference>
<reference evidence="1 3" key="1">
    <citation type="submission" date="2015-03" db="EMBL/GenBank/DDBJ databases">
        <authorList>
            <person name="Hassan Y.I."/>
            <person name="Lepp D."/>
            <person name="Zhou T."/>
        </authorList>
    </citation>
    <scope>NUCLEOTIDE SEQUENCE [LARGE SCALE GENOMIC DNA]</scope>
    <source>
        <strain evidence="1 3">DSM 17137</strain>
    </source>
</reference>
<dbReference type="Gene3D" id="1.50.10.10">
    <property type="match status" value="1"/>
</dbReference>
<evidence type="ECO:0000313" key="2">
    <source>
        <dbReference type="EMBL" id="SHF76860.1"/>
    </source>
</evidence>
<evidence type="ECO:0000313" key="4">
    <source>
        <dbReference type="Proteomes" id="UP000184533"/>
    </source>
</evidence>
<dbReference type="AlphaFoldDB" id="A0A0F5LSP3"/>
<evidence type="ECO:0008006" key="5">
    <source>
        <dbReference type="Google" id="ProtNLM"/>
    </source>
</evidence>
<gene>
    <name evidence="2" type="ORF">SAMN02745223_03500</name>
    <name evidence="1" type="ORF">VW29_07470</name>
</gene>
<dbReference type="GO" id="GO:0005975">
    <property type="term" value="P:carbohydrate metabolic process"/>
    <property type="evidence" value="ECO:0007669"/>
    <property type="project" value="InterPro"/>
</dbReference>
<evidence type="ECO:0000313" key="3">
    <source>
        <dbReference type="Proteomes" id="UP000033608"/>
    </source>
</evidence>
<proteinExistence type="predicted"/>
<protein>
    <recommendedName>
        <fullName evidence="5">Mannose or cellobiose epimerase, N-acyl-D-glucosamine 2-epimerase family</fullName>
    </recommendedName>
</protein>
<evidence type="ECO:0000313" key="1">
    <source>
        <dbReference type="EMBL" id="KKB85164.1"/>
    </source>
</evidence>
<dbReference type="RefSeq" id="WP_046134681.1">
    <property type="nucleotide sequence ID" value="NZ_FQVC01000013.1"/>
</dbReference>
<accession>A0A0F5LSP3</accession>